<evidence type="ECO:0000313" key="2">
    <source>
        <dbReference type="EMBL" id="KAF2754700.1"/>
    </source>
</evidence>
<keyword evidence="3" id="KW-1185">Reference proteome</keyword>
<dbReference type="PANTHER" id="PTHR31571">
    <property type="entry name" value="ALTERED INHERITANCE OF MITOCHONDRIA PROTEIN 6"/>
    <property type="match status" value="1"/>
</dbReference>
<dbReference type="PANTHER" id="PTHR31571:SF5">
    <property type="entry name" value="ALTERED INHERITANCE OF MITOCHONDRIA PROTEIN 6"/>
    <property type="match status" value="1"/>
</dbReference>
<organism evidence="2 3">
    <name type="scientific">Pseudovirgaria hyperparasitica</name>
    <dbReference type="NCBI Taxonomy" id="470096"/>
    <lineage>
        <taxon>Eukaryota</taxon>
        <taxon>Fungi</taxon>
        <taxon>Dikarya</taxon>
        <taxon>Ascomycota</taxon>
        <taxon>Pezizomycotina</taxon>
        <taxon>Dothideomycetes</taxon>
        <taxon>Dothideomycetes incertae sedis</taxon>
        <taxon>Acrospermales</taxon>
        <taxon>Acrospermaceae</taxon>
        <taxon>Pseudovirgaria</taxon>
    </lineage>
</organism>
<evidence type="ECO:0008006" key="4">
    <source>
        <dbReference type="Google" id="ProtNLM"/>
    </source>
</evidence>
<dbReference type="RefSeq" id="XP_033597151.1">
    <property type="nucleotide sequence ID" value="XM_033742068.1"/>
</dbReference>
<dbReference type="GO" id="GO:0006629">
    <property type="term" value="P:lipid metabolic process"/>
    <property type="evidence" value="ECO:0007669"/>
    <property type="project" value="InterPro"/>
</dbReference>
<dbReference type="GeneID" id="54483122"/>
<evidence type="ECO:0000256" key="1">
    <source>
        <dbReference type="ARBA" id="ARBA00008858"/>
    </source>
</evidence>
<dbReference type="GO" id="GO:0008081">
    <property type="term" value="F:phosphoric diester hydrolase activity"/>
    <property type="evidence" value="ECO:0007669"/>
    <property type="project" value="InterPro"/>
</dbReference>
<dbReference type="Proteomes" id="UP000799437">
    <property type="component" value="Unassembled WGS sequence"/>
</dbReference>
<dbReference type="InterPro" id="IPR017946">
    <property type="entry name" value="PLC-like_Pdiesterase_TIM-brl"/>
</dbReference>
<protein>
    <recommendedName>
        <fullName evidence="4">Altered inheritance of mitochondria protein 6</fullName>
    </recommendedName>
</protein>
<dbReference type="EMBL" id="ML996579">
    <property type="protein sequence ID" value="KAF2754700.1"/>
    <property type="molecule type" value="Genomic_DNA"/>
</dbReference>
<dbReference type="InterPro" id="IPR051236">
    <property type="entry name" value="HAT_RTT109-like"/>
</dbReference>
<evidence type="ECO:0000313" key="3">
    <source>
        <dbReference type="Proteomes" id="UP000799437"/>
    </source>
</evidence>
<gene>
    <name evidence="2" type="ORF">EJ05DRAFT_443132</name>
</gene>
<reference evidence="2" key="1">
    <citation type="journal article" date="2020" name="Stud. Mycol.">
        <title>101 Dothideomycetes genomes: a test case for predicting lifestyles and emergence of pathogens.</title>
        <authorList>
            <person name="Haridas S."/>
            <person name="Albert R."/>
            <person name="Binder M."/>
            <person name="Bloem J."/>
            <person name="Labutti K."/>
            <person name="Salamov A."/>
            <person name="Andreopoulos B."/>
            <person name="Baker S."/>
            <person name="Barry K."/>
            <person name="Bills G."/>
            <person name="Bluhm B."/>
            <person name="Cannon C."/>
            <person name="Castanera R."/>
            <person name="Culley D."/>
            <person name="Daum C."/>
            <person name="Ezra D."/>
            <person name="Gonzalez J."/>
            <person name="Henrissat B."/>
            <person name="Kuo A."/>
            <person name="Liang C."/>
            <person name="Lipzen A."/>
            <person name="Lutzoni F."/>
            <person name="Magnuson J."/>
            <person name="Mondo S."/>
            <person name="Nolan M."/>
            <person name="Ohm R."/>
            <person name="Pangilinan J."/>
            <person name="Park H.-J."/>
            <person name="Ramirez L."/>
            <person name="Alfaro M."/>
            <person name="Sun H."/>
            <person name="Tritt A."/>
            <person name="Yoshinaga Y."/>
            <person name="Zwiers L.-H."/>
            <person name="Turgeon B."/>
            <person name="Goodwin S."/>
            <person name="Spatafora J."/>
            <person name="Crous P."/>
            <person name="Grigoriev I."/>
        </authorList>
    </citation>
    <scope>NUCLEOTIDE SEQUENCE</scope>
    <source>
        <strain evidence="2">CBS 121739</strain>
    </source>
</reference>
<accession>A0A6A6VYF8</accession>
<dbReference type="Gene3D" id="3.20.20.190">
    <property type="entry name" value="Phosphatidylinositol (PI) phosphodiesterase"/>
    <property type="match status" value="1"/>
</dbReference>
<sequence>MATSGSSALQNILDNAASNDLYRYPTDFTRGIIPKAFHSHNDYWRDVPFYTALSHGAISIEADVYLVNNTALLVGHEPAALTPARTLTALYINPILDTLHRSNPPSSSSSSPPSRNGVYDTTSTQTLYLFIDLKTPGPETWPAVLSALAPLREADYLTTYDGETLRPGPITVVGTGNTPLALVQAPASAQSPRYAFYDAHLALLDTSESNVTRFEAPIASTAFTAAVGEARAGRLNETQRAVVRAQVEAAHARGILTRYWDLPGWPVGTRNAVWRELWDCGVDLVNADDLKAVAEEWVME</sequence>
<name>A0A6A6VYF8_9PEZI</name>
<dbReference type="AlphaFoldDB" id="A0A6A6VYF8"/>
<dbReference type="OrthoDB" id="4153866at2759"/>
<dbReference type="SUPFAM" id="SSF51695">
    <property type="entry name" value="PLC-like phosphodiesterases"/>
    <property type="match status" value="1"/>
</dbReference>
<proteinExistence type="inferred from homology"/>
<comment type="similarity">
    <text evidence="1">Belongs to the AIM6 family.</text>
</comment>